<accession>V8NLS6</accession>
<evidence type="ECO:0000259" key="3">
    <source>
        <dbReference type="Pfam" id="PF11262"/>
    </source>
</evidence>
<dbReference type="Pfam" id="PF16134">
    <property type="entry name" value="THOC2_N"/>
    <property type="match status" value="2"/>
</dbReference>
<feature type="compositionally biased region" description="Basic and acidic residues" evidence="2">
    <location>
        <begin position="201"/>
        <end position="222"/>
    </location>
</feature>
<feature type="region of interest" description="Disordered" evidence="2">
    <location>
        <begin position="728"/>
        <end position="893"/>
    </location>
</feature>
<dbReference type="AlphaFoldDB" id="V8NLS6"/>
<dbReference type="InterPro" id="IPR032302">
    <property type="entry name" value="THOC2_N"/>
</dbReference>
<reference evidence="5 6" key="1">
    <citation type="journal article" date="2013" name="Proc. Natl. Acad. Sci. U.S.A.">
        <title>The king cobra genome reveals dynamic gene evolution and adaptation in the snake venom system.</title>
        <authorList>
            <person name="Vonk F.J."/>
            <person name="Casewell N.R."/>
            <person name="Henkel C.V."/>
            <person name="Heimberg A.M."/>
            <person name="Jansen H.J."/>
            <person name="McCleary R.J."/>
            <person name="Kerkkamp H.M."/>
            <person name="Vos R.A."/>
            <person name="Guerreiro I."/>
            <person name="Calvete J.J."/>
            <person name="Wuster W."/>
            <person name="Woods A.E."/>
            <person name="Logan J.M."/>
            <person name="Harrison R.A."/>
            <person name="Castoe T.A."/>
            <person name="de Koning A.P."/>
            <person name="Pollock D.D."/>
            <person name="Yandell M."/>
            <person name="Calderon D."/>
            <person name="Renjifo C."/>
            <person name="Currier R.B."/>
            <person name="Salgado D."/>
            <person name="Pla D."/>
            <person name="Sanz L."/>
            <person name="Hyder A.S."/>
            <person name="Ribeiro J.M."/>
            <person name="Arntzen J.W."/>
            <person name="van den Thillart G.E."/>
            <person name="Boetzer M."/>
            <person name="Pirovano W."/>
            <person name="Dirks R.P."/>
            <person name="Spaink H.P."/>
            <person name="Duboule D."/>
            <person name="McGlinn E."/>
            <person name="Kini R.M."/>
            <person name="Richardson M.K."/>
        </authorList>
    </citation>
    <scope>NUCLEOTIDE SEQUENCE</scope>
    <source>
        <tissue evidence="5">Blood</tissue>
    </source>
</reference>
<dbReference type="InterPro" id="IPR021418">
    <property type="entry name" value="THO_THOC2_C"/>
</dbReference>
<feature type="domain" description="THO complex subunitTHOC2 C-terminal" evidence="3">
    <location>
        <begin position="528"/>
        <end position="569"/>
    </location>
</feature>
<feature type="domain" description="THO complex subunitTHOC2 C-terminal" evidence="3">
    <location>
        <begin position="617"/>
        <end position="683"/>
    </location>
</feature>
<dbReference type="GO" id="GO:0006397">
    <property type="term" value="P:mRNA processing"/>
    <property type="evidence" value="ECO:0007669"/>
    <property type="project" value="InterPro"/>
</dbReference>
<feature type="non-terminal residue" evidence="5">
    <location>
        <position position="893"/>
    </location>
</feature>
<comment type="subunit">
    <text evidence="1">Component of the THO subcomplex, which is composed of THOC1, THOC2, THOC3, THOC5, THOC6 and THOC7. The THO subcomplex interacts with DDX39B to form the THO-DDX39B complex which multimerizes into a 28-subunit tetrameric assembly. Component of the transcription/export (TREX) complex at least composed of ALYREF/THOC4, DDX39B, SARNP/CIP29, CHTOP and the THO subcomplex; in the complex interacts with THOC1, THOC3, THOC5, THOC7 and DDX39B. TREX seems to have a dynamic structure involving ATP-dependent remodeling. Interacts with POLDIP3 and ZC3H11A.</text>
</comment>
<evidence type="ECO:0000256" key="1">
    <source>
        <dbReference type="ARBA" id="ARBA00047033"/>
    </source>
</evidence>
<dbReference type="PANTHER" id="PTHR21597">
    <property type="entry name" value="THO2 PROTEIN"/>
    <property type="match status" value="1"/>
</dbReference>
<feature type="region of interest" description="Disordered" evidence="2">
    <location>
        <begin position="201"/>
        <end position="223"/>
    </location>
</feature>
<evidence type="ECO:0000313" key="6">
    <source>
        <dbReference type="Proteomes" id="UP000018936"/>
    </source>
</evidence>
<sequence length="893" mass="102143">MQLLENLVSDTILKERLDPETLESLGLIKQSQQFNQKSVKIKTKLFYKQQKFNLLREENEGYAKLIAELGQDLSGNITSELILENIKSLIGCFNLDPNRVLDIILEVYECRPEYDEFFVPLIESYMYMCEPQTLCHILGFKFKFYQEPNGETPVSLYRVAAILLQHNLIDLEDLYVHEHRREIGEAKQIVRKLTMVVLSSEKTEEKEKEKEKEEEKMEKPPDNQKLGLLEAMLKIGDWQHAQSIMDQMPPFYATSHKPIALALCQLLHVMIEPLYRRVGVLKGAKGTPVPPLQNKRAPKPAEHFEDLRKEYQLDGNKQEDREKMVGLASFCGAVFRKYPIELAGLLQYVANQLKAGKSFDLLILKEVVQKMAGIEITEEMTMEQLEAMTGGEQLKAEGGYFGQIRNTKKSSQRLKDALLDHDLALPLCLLMAQQRNGVIFQEGGEKHLKLFGGFLASNLSTEDYIKRVPSIDVLCNEFHTPHDAAFFLSRPMYAHHISQKVHKYITSCELVMAPVHDAVISLHLPKVWDDISPQFYATFWSLTMYDLAVPRGSYEREDKLLEEEKKQLDHVERVFSDIIYTVASCTENEASRYGRFLCCMLDTVTQWHSDKSIYEKASVHCLETGEYTHIRNILIVLTKILPWYPKVVNLGQALERRVRKIYEEEKEKRPDLYALAMGYSGQLKSRKMVPENDFHQKDLPTRNAVPTMVQNGPGAAGLPPLTINTAKLEESTAEETDKLKENKLVKEKEEKEKCGKEKEKEKKDKIPAGTPEAKLLGKDGKDKPKEERANKEEKAREAKEKTPKVDKEKEKIKREEKPSSKEEKSKIVVTNTESKSMAEKEREKEPSREREVTKELKSKEVIRGGGGGGGEKIPLAGSLKSPVPRSETSDSER</sequence>
<comment type="caution">
    <text evidence="5">The sequence shown here is derived from an EMBL/GenBank/DDBJ whole genome shotgun (WGS) entry which is preliminary data.</text>
</comment>
<evidence type="ECO:0000259" key="4">
    <source>
        <dbReference type="Pfam" id="PF16134"/>
    </source>
</evidence>
<evidence type="ECO:0000313" key="5">
    <source>
        <dbReference type="EMBL" id="ETE63000.1"/>
    </source>
</evidence>
<gene>
    <name evidence="5" type="primary">THOC2</name>
    <name evidence="5" type="ORF">L345_11239</name>
</gene>
<dbReference type="GO" id="GO:0003729">
    <property type="term" value="F:mRNA binding"/>
    <property type="evidence" value="ECO:0007669"/>
    <property type="project" value="TreeGrafter"/>
</dbReference>
<protein>
    <submittedName>
        <fullName evidence="5">THO complex subunit 2</fullName>
    </submittedName>
</protein>
<dbReference type="GO" id="GO:0006406">
    <property type="term" value="P:mRNA export from nucleus"/>
    <property type="evidence" value="ECO:0007669"/>
    <property type="project" value="InterPro"/>
</dbReference>
<dbReference type="Pfam" id="PF11262">
    <property type="entry name" value="Tho2"/>
    <property type="match status" value="2"/>
</dbReference>
<dbReference type="GO" id="GO:0000445">
    <property type="term" value="C:THO complex part of transcription export complex"/>
    <property type="evidence" value="ECO:0007669"/>
    <property type="project" value="TreeGrafter"/>
</dbReference>
<feature type="compositionally biased region" description="Basic and acidic residues" evidence="2">
    <location>
        <begin position="836"/>
        <end position="862"/>
    </location>
</feature>
<dbReference type="InterPro" id="IPR040007">
    <property type="entry name" value="Tho2"/>
</dbReference>
<dbReference type="Proteomes" id="UP000018936">
    <property type="component" value="Unassembled WGS sequence"/>
</dbReference>
<name>V8NLS6_OPHHA</name>
<organism evidence="5 6">
    <name type="scientific">Ophiophagus hannah</name>
    <name type="common">King cobra</name>
    <name type="synonym">Naja hannah</name>
    <dbReference type="NCBI Taxonomy" id="8665"/>
    <lineage>
        <taxon>Eukaryota</taxon>
        <taxon>Metazoa</taxon>
        <taxon>Chordata</taxon>
        <taxon>Craniata</taxon>
        <taxon>Vertebrata</taxon>
        <taxon>Euteleostomi</taxon>
        <taxon>Lepidosauria</taxon>
        <taxon>Squamata</taxon>
        <taxon>Bifurcata</taxon>
        <taxon>Unidentata</taxon>
        <taxon>Episquamata</taxon>
        <taxon>Toxicofera</taxon>
        <taxon>Serpentes</taxon>
        <taxon>Colubroidea</taxon>
        <taxon>Elapidae</taxon>
        <taxon>Elapinae</taxon>
        <taxon>Ophiophagus</taxon>
    </lineage>
</organism>
<feature type="compositionally biased region" description="Basic and acidic residues" evidence="2">
    <location>
        <begin position="775"/>
        <end position="826"/>
    </location>
</feature>
<proteinExistence type="predicted"/>
<evidence type="ECO:0000256" key="2">
    <source>
        <dbReference type="SAM" id="MobiDB-lite"/>
    </source>
</evidence>
<keyword evidence="6" id="KW-1185">Reference proteome</keyword>
<feature type="compositionally biased region" description="Basic and acidic residues" evidence="2">
    <location>
        <begin position="728"/>
        <end position="766"/>
    </location>
</feature>
<dbReference type="EMBL" id="AZIM01002956">
    <property type="protein sequence ID" value="ETE63000.1"/>
    <property type="molecule type" value="Genomic_DNA"/>
</dbReference>
<feature type="domain" description="THO complex subunit 2 N-terminal" evidence="4">
    <location>
        <begin position="5"/>
        <end position="177"/>
    </location>
</feature>
<dbReference type="PANTHER" id="PTHR21597:SF0">
    <property type="entry name" value="THO COMPLEX SUBUNIT 2"/>
    <property type="match status" value="1"/>
</dbReference>
<feature type="domain" description="THO complex subunit 2 N-terminal" evidence="4">
    <location>
        <begin position="202"/>
        <end position="300"/>
    </location>
</feature>
<dbReference type="OrthoDB" id="29024at2759"/>